<dbReference type="Pfam" id="PF13380">
    <property type="entry name" value="CoA_binding_2"/>
    <property type="match status" value="1"/>
</dbReference>
<dbReference type="PANTHER" id="PTHR33303:SF2">
    <property type="entry name" value="COA-BINDING DOMAIN-CONTAINING PROTEIN"/>
    <property type="match status" value="1"/>
</dbReference>
<dbReference type="Gene3D" id="3.40.50.720">
    <property type="entry name" value="NAD(P)-binding Rossmann-like Domain"/>
    <property type="match status" value="1"/>
</dbReference>
<dbReference type="SMART" id="SM00881">
    <property type="entry name" value="CoA_binding"/>
    <property type="match status" value="1"/>
</dbReference>
<dbReference type="RefSeq" id="WP_081967623.1">
    <property type="nucleotide sequence ID" value="NZ_FOJO01000045.1"/>
</dbReference>
<dbReference type="PANTHER" id="PTHR33303">
    <property type="entry name" value="CYTOPLASMIC PROTEIN-RELATED"/>
    <property type="match status" value="1"/>
</dbReference>
<reference evidence="2 3" key="1">
    <citation type="submission" date="2016-10" db="EMBL/GenBank/DDBJ databases">
        <authorList>
            <person name="de Groot N.N."/>
        </authorList>
    </citation>
    <scope>NUCLEOTIDE SEQUENCE [LARGE SCALE GENOMIC DNA]</scope>
    <source>
        <strain evidence="2 3">CGMCC 1.6117</strain>
    </source>
</reference>
<dbReference type="OrthoDB" id="9804695at2"/>
<protein>
    <recommendedName>
        <fullName evidence="1">CoA-binding domain-containing protein</fullName>
    </recommendedName>
</protein>
<evidence type="ECO:0000259" key="1">
    <source>
        <dbReference type="SMART" id="SM00881"/>
    </source>
</evidence>
<organism evidence="2 3">
    <name type="scientific">Paracoccus halophilus</name>
    <dbReference type="NCBI Taxonomy" id="376733"/>
    <lineage>
        <taxon>Bacteria</taxon>
        <taxon>Pseudomonadati</taxon>
        <taxon>Pseudomonadota</taxon>
        <taxon>Alphaproteobacteria</taxon>
        <taxon>Rhodobacterales</taxon>
        <taxon>Paracoccaceae</taxon>
        <taxon>Paracoccus</taxon>
    </lineage>
</organism>
<sequence>MNLAVLRDTGSSPVDMDVSRVIRTTRCIAIVGLSPNESRPSWGVARYLKSQGYRIIPVNPVYAGRRILDERIYSDLHSIPREAGVDMVDIFRQSQAVPGIVEEAMACLPGLQTIWMQLGISHAAAANRARAQGLTVIEDRCAKIEFSRLH</sequence>
<dbReference type="InterPro" id="IPR036291">
    <property type="entry name" value="NAD(P)-bd_dom_sf"/>
</dbReference>
<dbReference type="EMBL" id="FOJO01000045">
    <property type="protein sequence ID" value="SFA62192.1"/>
    <property type="molecule type" value="Genomic_DNA"/>
</dbReference>
<evidence type="ECO:0000313" key="2">
    <source>
        <dbReference type="EMBL" id="SFA62192.1"/>
    </source>
</evidence>
<dbReference type="SUPFAM" id="SSF51735">
    <property type="entry name" value="NAD(P)-binding Rossmann-fold domains"/>
    <property type="match status" value="1"/>
</dbReference>
<dbReference type="InterPro" id="IPR003781">
    <property type="entry name" value="CoA-bd"/>
</dbReference>
<feature type="domain" description="CoA-binding" evidence="1">
    <location>
        <begin position="21"/>
        <end position="120"/>
    </location>
</feature>
<proteinExistence type="predicted"/>
<dbReference type="AlphaFoldDB" id="A0A1I0UDQ4"/>
<evidence type="ECO:0000313" key="3">
    <source>
        <dbReference type="Proteomes" id="UP000182312"/>
    </source>
</evidence>
<dbReference type="Proteomes" id="UP000182312">
    <property type="component" value="Unassembled WGS sequence"/>
</dbReference>
<gene>
    <name evidence="2" type="ORF">SAMN04487972_14514</name>
</gene>
<name>A0A1I0UDQ4_9RHOB</name>
<accession>A0A1I0UDQ4</accession>